<protein>
    <submittedName>
        <fullName evidence="2">Nuclear receptor ROR-gamma</fullName>
    </submittedName>
</protein>
<feature type="non-terminal residue" evidence="2">
    <location>
        <position position="155"/>
    </location>
</feature>
<keyword evidence="1" id="KW-0472">Membrane</keyword>
<keyword evidence="2" id="KW-0675">Receptor</keyword>
<reference evidence="2" key="2">
    <citation type="journal article" date="2023" name="BMC Genomics">
        <title>Pest status, molecular evolution, and epigenetic factors derived from the genome assembly of Frankliniella fusca, a thysanopteran phytovirus vector.</title>
        <authorList>
            <person name="Catto M.A."/>
            <person name="Labadie P.E."/>
            <person name="Jacobson A.L."/>
            <person name="Kennedy G.G."/>
            <person name="Srinivasan R."/>
            <person name="Hunt B.G."/>
        </authorList>
    </citation>
    <scope>NUCLEOTIDE SEQUENCE</scope>
    <source>
        <strain evidence="2">PL_HMW_Pooled</strain>
    </source>
</reference>
<dbReference type="EMBL" id="JAHWGI010000466">
    <property type="protein sequence ID" value="KAK3915816.1"/>
    <property type="molecule type" value="Genomic_DNA"/>
</dbReference>
<sequence length="155" mass="17819">RSRRDQLVCRVPPLQQRRAKRTGLDDGPIFSHTNATAAPLFPPPLLRAPNSLPSFGLPFRSCFMRNARDGDGCNLEMHRLRRKNNVILSALMGFCPAAHPALWPRRRRRAQGWREGTLRLRGDMRGTTRKCATPTINILWSINRFPSNVLFRFLF</sequence>
<reference evidence="2" key="1">
    <citation type="submission" date="2021-07" db="EMBL/GenBank/DDBJ databases">
        <authorList>
            <person name="Catto M.A."/>
            <person name="Jacobson A."/>
            <person name="Kennedy G."/>
            <person name="Labadie P."/>
            <person name="Hunt B.G."/>
            <person name="Srinivasan R."/>
        </authorList>
    </citation>
    <scope>NUCLEOTIDE SEQUENCE</scope>
    <source>
        <strain evidence="2">PL_HMW_Pooled</strain>
        <tissue evidence="2">Head</tissue>
    </source>
</reference>
<dbReference type="Proteomes" id="UP001219518">
    <property type="component" value="Unassembled WGS sequence"/>
</dbReference>
<dbReference type="AlphaFoldDB" id="A0AAE1LD86"/>
<comment type="caution">
    <text evidence="2">The sequence shown here is derived from an EMBL/GenBank/DDBJ whole genome shotgun (WGS) entry which is preliminary data.</text>
</comment>
<proteinExistence type="predicted"/>
<organism evidence="2 3">
    <name type="scientific">Frankliniella fusca</name>
    <dbReference type="NCBI Taxonomy" id="407009"/>
    <lineage>
        <taxon>Eukaryota</taxon>
        <taxon>Metazoa</taxon>
        <taxon>Ecdysozoa</taxon>
        <taxon>Arthropoda</taxon>
        <taxon>Hexapoda</taxon>
        <taxon>Insecta</taxon>
        <taxon>Pterygota</taxon>
        <taxon>Neoptera</taxon>
        <taxon>Paraneoptera</taxon>
        <taxon>Thysanoptera</taxon>
        <taxon>Terebrantia</taxon>
        <taxon>Thripoidea</taxon>
        <taxon>Thripidae</taxon>
        <taxon>Frankliniella</taxon>
    </lineage>
</organism>
<gene>
    <name evidence="2" type="ORF">KUF71_005959</name>
</gene>
<evidence type="ECO:0000313" key="3">
    <source>
        <dbReference type="Proteomes" id="UP001219518"/>
    </source>
</evidence>
<keyword evidence="1" id="KW-1133">Transmembrane helix</keyword>
<evidence type="ECO:0000313" key="2">
    <source>
        <dbReference type="EMBL" id="KAK3915816.1"/>
    </source>
</evidence>
<accession>A0AAE1LD86</accession>
<keyword evidence="1" id="KW-0812">Transmembrane</keyword>
<keyword evidence="3" id="KW-1185">Reference proteome</keyword>
<evidence type="ECO:0000256" key="1">
    <source>
        <dbReference type="SAM" id="Phobius"/>
    </source>
</evidence>
<name>A0AAE1LD86_9NEOP</name>
<feature type="transmembrane region" description="Helical" evidence="1">
    <location>
        <begin position="86"/>
        <end position="103"/>
    </location>
</feature>